<comment type="caution">
    <text evidence="3">The sequence shown here is derived from an EMBL/GenBank/DDBJ whole genome shotgun (WGS) entry which is preliminary data.</text>
</comment>
<reference evidence="3" key="1">
    <citation type="submission" date="2023-02" db="EMBL/GenBank/DDBJ databases">
        <title>Genome of toxic invasive species Heracleum sosnowskyi carries increased number of genes despite the absence of recent whole-genome duplications.</title>
        <authorList>
            <person name="Schelkunov M."/>
            <person name="Shtratnikova V."/>
            <person name="Makarenko M."/>
            <person name="Klepikova A."/>
            <person name="Omelchenko D."/>
            <person name="Novikova G."/>
            <person name="Obukhova E."/>
            <person name="Bogdanov V."/>
            <person name="Penin A."/>
            <person name="Logacheva M."/>
        </authorList>
    </citation>
    <scope>NUCLEOTIDE SEQUENCE</scope>
    <source>
        <strain evidence="3">Hsosn_3</strain>
        <tissue evidence="3">Leaf</tissue>
    </source>
</reference>
<dbReference type="InterPro" id="IPR053293">
    <property type="entry name" value="OCM_Kinase"/>
</dbReference>
<dbReference type="Pfam" id="PF14144">
    <property type="entry name" value="DOG1"/>
    <property type="match status" value="1"/>
</dbReference>
<evidence type="ECO:0000313" key="3">
    <source>
        <dbReference type="EMBL" id="KAK1364027.1"/>
    </source>
</evidence>
<evidence type="ECO:0000259" key="2">
    <source>
        <dbReference type="PROSITE" id="PS51806"/>
    </source>
</evidence>
<dbReference type="Proteomes" id="UP001237642">
    <property type="component" value="Unassembled WGS sequence"/>
</dbReference>
<proteinExistence type="predicted"/>
<gene>
    <name evidence="3" type="ORF">POM88_039588</name>
</gene>
<dbReference type="InterPro" id="IPR025422">
    <property type="entry name" value="TGA_domain"/>
</dbReference>
<evidence type="ECO:0000313" key="4">
    <source>
        <dbReference type="Proteomes" id="UP001237642"/>
    </source>
</evidence>
<protein>
    <submittedName>
        <fullName evidence="3">DOG1 domain-containing protein</fullName>
    </submittedName>
</protein>
<name>A0AAD8HAB6_9APIA</name>
<dbReference type="PANTHER" id="PTHR47209">
    <property type="entry name" value="OS06G0639500 PROTEIN"/>
    <property type="match status" value="1"/>
</dbReference>
<dbReference type="GO" id="GO:0006351">
    <property type="term" value="P:DNA-templated transcription"/>
    <property type="evidence" value="ECO:0007669"/>
    <property type="project" value="InterPro"/>
</dbReference>
<dbReference type="AlphaFoldDB" id="A0AAD8HAB6"/>
<sequence>MKRASSQPLMRRFIDLENAEEERENSTAVESVHSLQPKQEDEEEEEEEVEEEKEEDDVADLFGCISLHKKSSQSVYGGEDLSIRKYASWFQNQKSIAARREKQMKASVALDDFIEEQMRHFHAQYSRGVVPTHLEDLSKLLMPKSTPPNELAALSWLGDWRPSSILDLLKSLSHSLPSLSESKTTEQVLVKLTHDVRIEEAVIDEEMAEIQSNCILHLHFGQANKNGSSGQALASIHSEFKKIHAVIIKAQKLRYKVLELIVKNVLSQTDAGEFLVAFAGIQDSIHQIARDQRLLKGSVYLSLKPQKSS</sequence>
<evidence type="ECO:0000256" key="1">
    <source>
        <dbReference type="SAM" id="MobiDB-lite"/>
    </source>
</evidence>
<feature type="compositionally biased region" description="Acidic residues" evidence="1">
    <location>
        <begin position="40"/>
        <end position="57"/>
    </location>
</feature>
<accession>A0AAD8HAB6</accession>
<feature type="compositionally biased region" description="Polar residues" evidence="1">
    <location>
        <begin position="26"/>
        <end position="37"/>
    </location>
</feature>
<keyword evidence="4" id="KW-1185">Reference proteome</keyword>
<dbReference type="GO" id="GO:0043565">
    <property type="term" value="F:sequence-specific DNA binding"/>
    <property type="evidence" value="ECO:0007669"/>
    <property type="project" value="InterPro"/>
</dbReference>
<feature type="region of interest" description="Disordered" evidence="1">
    <location>
        <begin position="1"/>
        <end position="57"/>
    </location>
</feature>
<dbReference type="EMBL" id="JAUIZM010000009">
    <property type="protein sequence ID" value="KAK1364027.1"/>
    <property type="molecule type" value="Genomic_DNA"/>
</dbReference>
<reference evidence="3" key="2">
    <citation type="submission" date="2023-05" db="EMBL/GenBank/DDBJ databases">
        <authorList>
            <person name="Schelkunov M.I."/>
        </authorList>
    </citation>
    <scope>NUCLEOTIDE SEQUENCE</scope>
    <source>
        <strain evidence="3">Hsosn_3</strain>
        <tissue evidence="3">Leaf</tissue>
    </source>
</reference>
<organism evidence="3 4">
    <name type="scientific">Heracleum sosnowskyi</name>
    <dbReference type="NCBI Taxonomy" id="360622"/>
    <lineage>
        <taxon>Eukaryota</taxon>
        <taxon>Viridiplantae</taxon>
        <taxon>Streptophyta</taxon>
        <taxon>Embryophyta</taxon>
        <taxon>Tracheophyta</taxon>
        <taxon>Spermatophyta</taxon>
        <taxon>Magnoliopsida</taxon>
        <taxon>eudicotyledons</taxon>
        <taxon>Gunneridae</taxon>
        <taxon>Pentapetalae</taxon>
        <taxon>asterids</taxon>
        <taxon>campanulids</taxon>
        <taxon>Apiales</taxon>
        <taxon>Apiaceae</taxon>
        <taxon>Apioideae</taxon>
        <taxon>apioid superclade</taxon>
        <taxon>Tordylieae</taxon>
        <taxon>Tordyliinae</taxon>
        <taxon>Heracleum</taxon>
    </lineage>
</organism>
<feature type="domain" description="DOG1" evidence="2">
    <location>
        <begin position="79"/>
        <end position="295"/>
    </location>
</feature>
<dbReference type="PANTHER" id="PTHR47209:SF4">
    <property type="entry name" value="SEED DORMANCY CONTROL PROTEIN"/>
    <property type="match status" value="1"/>
</dbReference>
<dbReference type="PROSITE" id="PS51806">
    <property type="entry name" value="DOG1"/>
    <property type="match status" value="1"/>
</dbReference>